<protein>
    <submittedName>
        <fullName evidence="7">Oidioi.mRNA.OKI2018_I69.XSR.g16547.t1.cds</fullName>
    </submittedName>
</protein>
<feature type="transmembrane region" description="Helical" evidence="6">
    <location>
        <begin position="509"/>
        <end position="528"/>
    </location>
</feature>
<feature type="transmembrane region" description="Helical" evidence="6">
    <location>
        <begin position="82"/>
        <end position="102"/>
    </location>
</feature>
<proteinExistence type="predicted"/>
<feature type="region of interest" description="Disordered" evidence="5">
    <location>
        <begin position="1"/>
        <end position="74"/>
    </location>
</feature>
<feature type="transmembrane region" description="Helical" evidence="6">
    <location>
        <begin position="446"/>
        <end position="468"/>
    </location>
</feature>
<feature type="transmembrane region" description="Helical" evidence="6">
    <location>
        <begin position="344"/>
        <end position="364"/>
    </location>
</feature>
<dbReference type="InterPro" id="IPR002293">
    <property type="entry name" value="AA/rel_permease1"/>
</dbReference>
<evidence type="ECO:0000256" key="4">
    <source>
        <dbReference type="ARBA" id="ARBA00023136"/>
    </source>
</evidence>
<evidence type="ECO:0000313" key="8">
    <source>
        <dbReference type="Proteomes" id="UP001158576"/>
    </source>
</evidence>
<accession>A0ABN7SLA6</accession>
<sequence>MQSEVELSESNFATLGRTDKNDSKEYLSPEEEDELFEKAEKMNRKIDESIRLRENAEKKKGESDDDDSDDPKGSTVKLRREVDLIGAIFVIIGSQIGSGIFVSPKGVLRLTGSAGFSLISWMLAGVVATIGALCYAEVGTLVNESGGEYPILYKGYKGGKWPAFMFAWTCSTILKPSSFAILSLTCAKYTLSSIESIMGYNLCGELSPYAEKFFAMSIIWLVVAINCASVKLTNQILKIFGYGKVISIGIIIIAGLVLTFMGQTIKETFAPATAFVNYETNEVAMPSIGAVGLSLYQGLWAYDGWNQLNYISEEVVNPGKNLPRAIIIAMSSVTILYLFTNYAYLSVLGVNGLLDASAVGTAFASRVTFLPGLDKIIPVMVMASVFGTCLISCFTAARVPYCAARKGQYPHVLSMIHVKRMTPVPAVMFNGIIATLMIWPNDFDSLVNYFSFCMWIFHTSACFATITLRKRMPIEQHPRLFKVPIAFPYIISVIGTFLILVPFFDGFDWGFMIALGWILLGVVLYSVLGNKKDQNASGGKFAEVTKLIQIALQVVPEE</sequence>
<keyword evidence="4 6" id="KW-0472">Membrane</keyword>
<organism evidence="7 8">
    <name type="scientific">Oikopleura dioica</name>
    <name type="common">Tunicate</name>
    <dbReference type="NCBI Taxonomy" id="34765"/>
    <lineage>
        <taxon>Eukaryota</taxon>
        <taxon>Metazoa</taxon>
        <taxon>Chordata</taxon>
        <taxon>Tunicata</taxon>
        <taxon>Appendicularia</taxon>
        <taxon>Copelata</taxon>
        <taxon>Oikopleuridae</taxon>
        <taxon>Oikopleura</taxon>
    </lineage>
</organism>
<dbReference type="PANTHER" id="PTHR11785">
    <property type="entry name" value="AMINO ACID TRANSPORTER"/>
    <property type="match status" value="1"/>
</dbReference>
<feature type="compositionally biased region" description="Basic and acidic residues" evidence="5">
    <location>
        <begin position="17"/>
        <end position="27"/>
    </location>
</feature>
<dbReference type="PIRSF" id="PIRSF006060">
    <property type="entry name" value="AA_transporter"/>
    <property type="match status" value="1"/>
</dbReference>
<dbReference type="PANTHER" id="PTHR11785:SF512">
    <property type="entry name" value="SOBREMESA, ISOFORM B"/>
    <property type="match status" value="1"/>
</dbReference>
<feature type="transmembrane region" description="Helical" evidence="6">
    <location>
        <begin position="239"/>
        <end position="262"/>
    </location>
</feature>
<feature type="transmembrane region" description="Helical" evidence="6">
    <location>
        <begin position="376"/>
        <end position="401"/>
    </location>
</feature>
<feature type="transmembrane region" description="Helical" evidence="6">
    <location>
        <begin position="422"/>
        <end position="440"/>
    </location>
</feature>
<evidence type="ECO:0000256" key="2">
    <source>
        <dbReference type="ARBA" id="ARBA00022692"/>
    </source>
</evidence>
<feature type="compositionally biased region" description="Polar residues" evidence="5">
    <location>
        <begin position="1"/>
        <end position="13"/>
    </location>
</feature>
<keyword evidence="2 6" id="KW-0812">Transmembrane</keyword>
<dbReference type="InterPro" id="IPR050598">
    <property type="entry name" value="AminoAcid_Transporter"/>
</dbReference>
<dbReference type="EMBL" id="OU015569">
    <property type="protein sequence ID" value="CAG5099490.1"/>
    <property type="molecule type" value="Genomic_DNA"/>
</dbReference>
<feature type="transmembrane region" description="Helical" evidence="6">
    <location>
        <begin position="213"/>
        <end position="233"/>
    </location>
</feature>
<feature type="transmembrane region" description="Helical" evidence="6">
    <location>
        <begin position="114"/>
        <end position="136"/>
    </location>
</feature>
<comment type="subcellular location">
    <subcellularLocation>
        <location evidence="1">Membrane</location>
        <topology evidence="1">Multi-pass membrane protein</topology>
    </subcellularLocation>
</comment>
<keyword evidence="3 6" id="KW-1133">Transmembrane helix</keyword>
<evidence type="ECO:0000256" key="3">
    <source>
        <dbReference type="ARBA" id="ARBA00022989"/>
    </source>
</evidence>
<feature type="transmembrane region" description="Helical" evidence="6">
    <location>
        <begin position="322"/>
        <end position="339"/>
    </location>
</feature>
<reference evidence="7 8" key="1">
    <citation type="submission" date="2021-04" db="EMBL/GenBank/DDBJ databases">
        <authorList>
            <person name="Bliznina A."/>
        </authorList>
    </citation>
    <scope>NUCLEOTIDE SEQUENCE [LARGE SCALE GENOMIC DNA]</scope>
</reference>
<evidence type="ECO:0000313" key="7">
    <source>
        <dbReference type="EMBL" id="CAG5099490.1"/>
    </source>
</evidence>
<evidence type="ECO:0000256" key="6">
    <source>
        <dbReference type="SAM" id="Phobius"/>
    </source>
</evidence>
<gene>
    <name evidence="7" type="ORF">OKIOD_LOCUS8105</name>
</gene>
<name>A0ABN7SLA6_OIKDI</name>
<feature type="compositionally biased region" description="Basic and acidic residues" evidence="5">
    <location>
        <begin position="36"/>
        <end position="62"/>
    </location>
</feature>
<feature type="transmembrane region" description="Helical" evidence="6">
    <location>
        <begin position="480"/>
        <end position="503"/>
    </location>
</feature>
<dbReference type="Pfam" id="PF13520">
    <property type="entry name" value="AA_permease_2"/>
    <property type="match status" value="1"/>
</dbReference>
<dbReference type="Proteomes" id="UP001158576">
    <property type="component" value="Chromosome XSR"/>
</dbReference>
<evidence type="ECO:0000256" key="5">
    <source>
        <dbReference type="SAM" id="MobiDB-lite"/>
    </source>
</evidence>
<evidence type="ECO:0000256" key="1">
    <source>
        <dbReference type="ARBA" id="ARBA00004141"/>
    </source>
</evidence>
<dbReference type="Gene3D" id="1.20.1740.10">
    <property type="entry name" value="Amino acid/polyamine transporter I"/>
    <property type="match status" value="1"/>
</dbReference>
<keyword evidence="8" id="KW-1185">Reference proteome</keyword>